<dbReference type="Gene3D" id="3.40.50.300">
    <property type="entry name" value="P-loop containing nucleotide triphosphate hydrolases"/>
    <property type="match status" value="1"/>
</dbReference>
<dbReference type="InterPro" id="IPR029021">
    <property type="entry name" value="Prot-tyrosine_phosphatase-like"/>
</dbReference>
<dbReference type="InterPro" id="IPR036873">
    <property type="entry name" value="Rhodanese-like_dom_sf"/>
</dbReference>
<dbReference type="SUPFAM" id="SSF52540">
    <property type="entry name" value="P-loop containing nucleoside triphosphate hydrolases"/>
    <property type="match status" value="1"/>
</dbReference>
<dbReference type="InterPro" id="IPR000387">
    <property type="entry name" value="Tyr_Pase_dom"/>
</dbReference>
<dbReference type="InterPro" id="IPR003595">
    <property type="entry name" value="Tyr_Pase_cat"/>
</dbReference>
<dbReference type="GO" id="GO:0005829">
    <property type="term" value="C:cytosol"/>
    <property type="evidence" value="ECO:0007669"/>
    <property type="project" value="TreeGrafter"/>
</dbReference>
<feature type="compositionally biased region" description="Basic and acidic residues" evidence="5">
    <location>
        <begin position="79"/>
        <end position="89"/>
    </location>
</feature>
<dbReference type="InterPro" id="IPR013079">
    <property type="entry name" value="6Phosfructo_kin"/>
</dbReference>
<dbReference type="InterPro" id="IPR029033">
    <property type="entry name" value="His_PPase_superfam"/>
</dbReference>
<dbReference type="InterPro" id="IPR001345">
    <property type="entry name" value="PG/BPGM_mutase_AS"/>
</dbReference>
<gene>
    <name evidence="9" type="ORF">FH972_021923</name>
</gene>
<feature type="compositionally biased region" description="Basic and acidic residues" evidence="5">
    <location>
        <begin position="106"/>
        <end position="123"/>
    </location>
</feature>
<dbReference type="PANTHER" id="PTHR10606:SF32">
    <property type="entry name" value="6-PHOSPHOFRUCTO-2-KINASE 1"/>
    <property type="match status" value="1"/>
</dbReference>
<dbReference type="EC" id="3.1.3.48" evidence="1"/>
<feature type="domain" description="Tyrosine specific protein phosphatases" evidence="7">
    <location>
        <begin position="704"/>
        <end position="755"/>
    </location>
</feature>
<feature type="compositionally biased region" description="Polar residues" evidence="5">
    <location>
        <begin position="48"/>
        <end position="60"/>
    </location>
</feature>
<keyword evidence="2" id="KW-0547">Nucleotide-binding</keyword>
<dbReference type="Pfam" id="PF00581">
    <property type="entry name" value="Rhodanese"/>
    <property type="match status" value="1"/>
</dbReference>
<feature type="compositionally biased region" description="Polar residues" evidence="5">
    <location>
        <begin position="928"/>
        <end position="950"/>
    </location>
</feature>
<dbReference type="Pfam" id="PF00300">
    <property type="entry name" value="His_Phos_1"/>
    <property type="match status" value="2"/>
</dbReference>
<dbReference type="Proteomes" id="UP000327013">
    <property type="component" value="Unassembled WGS sequence"/>
</dbReference>
<dbReference type="PROSITE" id="PS00383">
    <property type="entry name" value="TYR_PHOSPHATASE_1"/>
    <property type="match status" value="1"/>
</dbReference>
<dbReference type="CDD" id="cd18533">
    <property type="entry name" value="PTP_fungal"/>
    <property type="match status" value="1"/>
</dbReference>
<dbReference type="PROSITE" id="PS50056">
    <property type="entry name" value="TYR_PHOSPHATASE_2"/>
    <property type="match status" value="1"/>
</dbReference>
<dbReference type="Gene3D" id="3.40.50.1240">
    <property type="entry name" value="Phosphoglycerate mutase-like"/>
    <property type="match status" value="1"/>
</dbReference>
<comment type="caution">
    <text evidence="9">The sequence shown here is derived from an EMBL/GenBank/DDBJ whole genome shotgun (WGS) entry which is preliminary data.</text>
</comment>
<dbReference type="SMART" id="SM00855">
    <property type="entry name" value="PGAM"/>
    <property type="match status" value="1"/>
</dbReference>
<dbReference type="OrthoDB" id="267323at2759"/>
<keyword evidence="10" id="KW-1185">Reference proteome</keyword>
<evidence type="ECO:0000256" key="4">
    <source>
        <dbReference type="PIRSR" id="PIRSR613078-2"/>
    </source>
</evidence>
<dbReference type="SMART" id="SM00194">
    <property type="entry name" value="PTPc"/>
    <property type="match status" value="1"/>
</dbReference>
<evidence type="ECO:0000313" key="9">
    <source>
        <dbReference type="EMBL" id="KAB8338984.1"/>
    </source>
</evidence>
<organism evidence="9 10">
    <name type="scientific">Carpinus fangiana</name>
    <dbReference type="NCBI Taxonomy" id="176857"/>
    <lineage>
        <taxon>Eukaryota</taxon>
        <taxon>Viridiplantae</taxon>
        <taxon>Streptophyta</taxon>
        <taxon>Embryophyta</taxon>
        <taxon>Tracheophyta</taxon>
        <taxon>Spermatophyta</taxon>
        <taxon>Magnoliopsida</taxon>
        <taxon>eudicotyledons</taxon>
        <taxon>Gunneridae</taxon>
        <taxon>Pentapetalae</taxon>
        <taxon>rosids</taxon>
        <taxon>fabids</taxon>
        <taxon>Fagales</taxon>
        <taxon>Betulaceae</taxon>
        <taxon>Carpinus</taxon>
    </lineage>
</organism>
<dbReference type="CDD" id="cd07067">
    <property type="entry name" value="HP_PGM_like"/>
    <property type="match status" value="1"/>
</dbReference>
<evidence type="ECO:0000313" key="10">
    <source>
        <dbReference type="Proteomes" id="UP000327013"/>
    </source>
</evidence>
<feature type="binding site" evidence="4">
    <location>
        <position position="1446"/>
    </location>
    <ligand>
        <name>substrate</name>
    </ligand>
</feature>
<accession>A0A5N6KRD7</accession>
<sequence length="1863" mass="207610">MPAMAPFLSPRTPHPKTPAREYKTSSPNYFGLVVEQAQSTFHQHHQAPKNNWSPPSSNIRSAAADSPQAIPHEANPDFEAFRRQSEQSRFRLSQSSISLPGLDGEAPNKTDGRPLPKRNESHPGVRTQSIPNPHNKAHQPETAALLEPESLESRSPKRLLSHDSSTAFDRPRRESPAAFQDGFESSSSRSNISSIPSSGSPPQRRDKDLHKRTSEIVGGLGAPDLGHSRAETLPAKFLPGEGVQMVPSQHIVNLLDSAGEEMLVLDLRVSTQYARSRVAGALSLCVPTTLLKRPSHNVHKLAETFKEESQRLKFERWYTCRSIVVYDQSSSQLKEALTCQNVLKKFISEGWSGSSYIVRGGFDEFARSFPNYVDKNRIAHAGQSSTGLSLRPSTPSVAPVIGGCPMPASKNAANPFFGNIRQNMDLIGGVGQLPVKKPHSMDRLAQDELPTWLAQAADETNKGKLVADKFFQIEKREQKRMQEALSGHVSFGTPGCEGPKSENRIQVAGIEKGAKNRYNNIWPFEHSRVKLDGVPRGGCDYVNASYVQTSMSQKRFIATQAPVPGTFNDFWSMVWQSDTRVIVMLTGEKEGGQIKAHNYWGEGRYGPMRLSFLTERKASLELSRISNRRNRPSSGRQRSSTTNDMTERHVRDPQDTASPTAEQPYVIVRKFTLSHEEHPWERMREITQLQYSSWPDFGVPTHPAHLLGLVEQCDQVVRSSGGSSTEAPNGQQRPVVVHCSAGCGRTGTFCAVDTVVDIMKAKSTGTSVVKQDGNGNPFFTGMADFPGTCYNEWSQRDEIDLIEKTVEEFRLQRLSMDHWSARCVPAQGRVEDEACWPAQEQAALGPCPAYHISRGVVEEGMMIGWMGAVTARHVADPGLPAHRAWASASDGAGDGRTLRQEPLPFNHPPLSERPHEQPQELPVRPSSVARSQSQLSQVAKTAILNTTPTRHSVDGPSDSLAPPPHAHHGPGRHQSTASAQGSALTDTPDTTAPSSPQMRQNSGSDKPRVRPTTLDIPGLTKSKVSPDGRISQRDVGAKLVIVMVGLPARGKSYITKKMARYLNWLQHDTRIFNVGERRRVAAGGRAITPKTTAQQSITDAMKSRGSSTTGIPNGIIDQSTHIHPERAAAQILINGETALDTDSTSYSPQTPQPLDNMPNLRLSDTRPINAVSEASSKVMDQSADFFDPSNRKAALIREQVALETLDELLDYILEEGGAVGILDATNSTLERRKLIMKHVRERAGEDLNVLFMESLCVDEGLLESNMRLKLSGPDYVGKDPEASLADFKKRVAIYAKAYVPLGDYEEKNNMPYVQMIDVGRKVISHQVKGFLSAQAVYYLLNFNLAPRQIWITRHGESVDNKEGRIGGDSDLTGMGCEYARALAKFIEHERAAWDIRQAEKEKNVHMPPLPGDHTPPNPHYEQCIATDDEGNVQSKNFCVWTSMLKRSIQTAECFDEEEFEIKQMRMLDELFSGTMEGMTYDEIRKKFPDEYEHRRRDKLQYRYPGPGGEGYLDVINRLRPVIVELERMTDHCLLIGHRSVARVLLAYFKGLGREDVTDLDVPLGMLYCLEPKPYGVDFRAYRYSRDTQWFHHEPNYELRQKNWYLMHCIFTDRDIGSVWLPCKALVHRCQASVTEYDLNTMRINKNVLPIQQYHFISHNDCFNAYQACQKCATTETAARRTAGQDYALTYNITLAAQQCYFDAFSDRSLLYGFYTCMDAAATCSIPKLANLPFCTLEFCNCRNCAAQEADCRRRAATNWTQLKAVQSSFLSLRLHRAYEPATQNHEVELRSGALSIARCKWLRSPLAGTWERIARSRIFVVCRKAVALTGRIVVAKSGLSSISLRGCAPVHGRHLSTLNASHN</sequence>
<feature type="region of interest" description="Disordered" evidence="5">
    <location>
        <begin position="623"/>
        <end position="662"/>
    </location>
</feature>
<feature type="domain" description="Tyrosine-protein phosphatase" evidence="6">
    <location>
        <begin position="515"/>
        <end position="819"/>
    </location>
</feature>
<dbReference type="SUPFAM" id="SSF52821">
    <property type="entry name" value="Rhodanese/Cell cycle control phosphatase"/>
    <property type="match status" value="1"/>
</dbReference>
<dbReference type="GO" id="GO:0004725">
    <property type="term" value="F:protein tyrosine phosphatase activity"/>
    <property type="evidence" value="ECO:0007669"/>
    <property type="project" value="UniProtKB-EC"/>
</dbReference>
<dbReference type="SMART" id="SM00404">
    <property type="entry name" value="PTPc_motif"/>
    <property type="match status" value="1"/>
</dbReference>
<dbReference type="PROSITE" id="PS50055">
    <property type="entry name" value="TYR_PHOSPHATASE_PTP"/>
    <property type="match status" value="1"/>
</dbReference>
<dbReference type="EMBL" id="VIBQ01000010">
    <property type="protein sequence ID" value="KAB8338984.1"/>
    <property type="molecule type" value="Genomic_DNA"/>
</dbReference>
<dbReference type="PANTHER" id="PTHR10606">
    <property type="entry name" value="6-PHOSPHOFRUCTO-2-KINASE/FRUCTOSE-2,6-BISPHOSPHATASE"/>
    <property type="match status" value="1"/>
</dbReference>
<dbReference type="SUPFAM" id="SSF53254">
    <property type="entry name" value="Phosphoglycerate mutase-like"/>
    <property type="match status" value="1"/>
</dbReference>
<dbReference type="Gene3D" id="3.40.250.10">
    <property type="entry name" value="Rhodanese-like domain"/>
    <property type="match status" value="1"/>
</dbReference>
<evidence type="ECO:0000259" key="6">
    <source>
        <dbReference type="PROSITE" id="PS50055"/>
    </source>
</evidence>
<dbReference type="PROSITE" id="PS50206">
    <property type="entry name" value="RHODANESE_3"/>
    <property type="match status" value="1"/>
</dbReference>
<evidence type="ECO:0000256" key="2">
    <source>
        <dbReference type="ARBA" id="ARBA00022741"/>
    </source>
</evidence>
<dbReference type="GO" id="GO:0005524">
    <property type="term" value="F:ATP binding"/>
    <property type="evidence" value="ECO:0007669"/>
    <property type="project" value="UniProtKB-KW"/>
</dbReference>
<dbReference type="Gene3D" id="3.90.190.10">
    <property type="entry name" value="Protein tyrosine phosphatase superfamily"/>
    <property type="match status" value="1"/>
</dbReference>
<feature type="region of interest" description="Disordered" evidence="5">
    <location>
        <begin position="1"/>
        <end position="209"/>
    </location>
</feature>
<feature type="compositionally biased region" description="Low complexity" evidence="5">
    <location>
        <begin position="185"/>
        <end position="202"/>
    </location>
</feature>
<dbReference type="Pfam" id="PF01591">
    <property type="entry name" value="6PF2K"/>
    <property type="match status" value="2"/>
</dbReference>
<dbReference type="GO" id="GO:0006003">
    <property type="term" value="P:fructose 2,6-bisphosphate metabolic process"/>
    <property type="evidence" value="ECO:0007669"/>
    <property type="project" value="InterPro"/>
</dbReference>
<dbReference type="InterPro" id="IPR013078">
    <property type="entry name" value="His_Pase_superF_clade-1"/>
</dbReference>
<dbReference type="InterPro" id="IPR016130">
    <property type="entry name" value="Tyr_Pase_AS"/>
</dbReference>
<feature type="domain" description="Rhodanese" evidence="8">
    <location>
        <begin position="258"/>
        <end position="374"/>
    </location>
</feature>
<dbReference type="PROSITE" id="PS00175">
    <property type="entry name" value="PG_MUTASE"/>
    <property type="match status" value="1"/>
</dbReference>
<evidence type="ECO:0000259" key="8">
    <source>
        <dbReference type="PROSITE" id="PS50206"/>
    </source>
</evidence>
<reference evidence="9 10" key="1">
    <citation type="submission" date="2019-06" db="EMBL/GenBank/DDBJ databases">
        <title>A chromosomal-level reference genome of Carpinus fangiana (Coryloideae, Betulaceae).</title>
        <authorList>
            <person name="Yang X."/>
            <person name="Wang Z."/>
            <person name="Zhang L."/>
            <person name="Hao G."/>
            <person name="Liu J."/>
            <person name="Yang Y."/>
        </authorList>
    </citation>
    <scope>NUCLEOTIDE SEQUENCE [LARGE SCALE GENOMIC DNA]</scope>
    <source>
        <strain evidence="9">Cfa_2016G</strain>
        <tissue evidence="9">Leaf</tissue>
    </source>
</reference>
<dbReference type="PRINTS" id="PR00991">
    <property type="entry name" value="6PFRUCTKNASE"/>
</dbReference>
<evidence type="ECO:0000256" key="1">
    <source>
        <dbReference type="ARBA" id="ARBA00013064"/>
    </source>
</evidence>
<evidence type="ECO:0000256" key="3">
    <source>
        <dbReference type="ARBA" id="ARBA00022840"/>
    </source>
</evidence>
<dbReference type="InterPro" id="IPR027417">
    <property type="entry name" value="P-loop_NTPase"/>
</dbReference>
<evidence type="ECO:0000256" key="5">
    <source>
        <dbReference type="SAM" id="MobiDB-lite"/>
    </source>
</evidence>
<keyword evidence="3" id="KW-0067">ATP-binding</keyword>
<feature type="compositionally biased region" description="Basic and acidic residues" evidence="5">
    <location>
        <begin position="645"/>
        <end position="654"/>
    </location>
</feature>
<dbReference type="InterPro" id="IPR003094">
    <property type="entry name" value="6Pfruct_kin"/>
</dbReference>
<dbReference type="InterPro" id="IPR000242">
    <property type="entry name" value="PTP_cat"/>
</dbReference>
<dbReference type="CDD" id="cd01446">
    <property type="entry name" value="DSP_MapKP"/>
    <property type="match status" value="1"/>
</dbReference>
<dbReference type="SUPFAM" id="SSF52799">
    <property type="entry name" value="(Phosphotyrosine protein) phosphatases II"/>
    <property type="match status" value="1"/>
</dbReference>
<name>A0A5N6KRD7_9ROSI</name>
<dbReference type="Pfam" id="PF00102">
    <property type="entry name" value="Y_phosphatase"/>
    <property type="match status" value="2"/>
</dbReference>
<dbReference type="GO" id="GO:0006000">
    <property type="term" value="P:fructose metabolic process"/>
    <property type="evidence" value="ECO:0007669"/>
    <property type="project" value="InterPro"/>
</dbReference>
<dbReference type="InterPro" id="IPR001763">
    <property type="entry name" value="Rhodanese-like_dom"/>
</dbReference>
<protein>
    <recommendedName>
        <fullName evidence="1">protein-tyrosine-phosphatase</fullName>
        <ecNumber evidence="1">3.1.3.48</ecNumber>
    </recommendedName>
</protein>
<proteinExistence type="predicted"/>
<feature type="region of interest" description="Disordered" evidence="5">
    <location>
        <begin position="885"/>
        <end position="1030"/>
    </location>
</feature>
<dbReference type="GO" id="GO:0003873">
    <property type="term" value="F:6-phosphofructo-2-kinase activity"/>
    <property type="evidence" value="ECO:0007669"/>
    <property type="project" value="InterPro"/>
</dbReference>
<evidence type="ECO:0000259" key="7">
    <source>
        <dbReference type="PROSITE" id="PS50056"/>
    </source>
</evidence>
<feature type="compositionally biased region" description="Low complexity" evidence="5">
    <location>
        <begin position="982"/>
        <end position="996"/>
    </location>
</feature>